<comment type="caution">
    <text evidence="1">The sequence shown here is derived from an EMBL/GenBank/DDBJ whole genome shotgun (WGS) entry which is preliminary data.</text>
</comment>
<keyword evidence="1" id="KW-0238">DNA-binding</keyword>
<accession>A0ACB8QR81</accession>
<protein>
    <submittedName>
        <fullName evidence="1">DNA-binding protein</fullName>
    </submittedName>
</protein>
<reference evidence="1" key="1">
    <citation type="submission" date="2021-02" db="EMBL/GenBank/DDBJ databases">
        <authorList>
            <consortium name="DOE Joint Genome Institute"/>
            <person name="Ahrendt S."/>
            <person name="Looney B.P."/>
            <person name="Miyauchi S."/>
            <person name="Morin E."/>
            <person name="Drula E."/>
            <person name="Courty P.E."/>
            <person name="Chicoki N."/>
            <person name="Fauchery L."/>
            <person name="Kohler A."/>
            <person name="Kuo A."/>
            <person name="Labutti K."/>
            <person name="Pangilinan J."/>
            <person name="Lipzen A."/>
            <person name="Riley R."/>
            <person name="Andreopoulos W."/>
            <person name="He G."/>
            <person name="Johnson J."/>
            <person name="Barry K.W."/>
            <person name="Grigoriev I.V."/>
            <person name="Nagy L."/>
            <person name="Hibbett D."/>
            <person name="Henrissat B."/>
            <person name="Matheny P.B."/>
            <person name="Labbe J."/>
            <person name="Martin F."/>
        </authorList>
    </citation>
    <scope>NUCLEOTIDE SEQUENCE</scope>
    <source>
        <strain evidence="1">EC-137</strain>
    </source>
</reference>
<evidence type="ECO:0000313" key="2">
    <source>
        <dbReference type="Proteomes" id="UP000814128"/>
    </source>
</evidence>
<name>A0ACB8QR81_9AGAM</name>
<sequence length="226" mass="25101">MFEGATLEVAIHGILYVRQIYPAELFVRRKKYNTPVYQSRHPGLNEYISGAVKAIGEELALGNVDKIVIVIKDKDEIALERFLFTIQNMIDVEAYNKDTSVDHAMPAPVLGQYFRSFLVKLNMIESQLGELPHDVDHSFAILLELRDGKAPSVQPAKETPPPWIPATAQHTTAGASDEAQLHMVRAVDTGVINLALAVQESEDKLRLMKDDGPVLDTKSKGKQKAK</sequence>
<keyword evidence="2" id="KW-1185">Reference proteome</keyword>
<organism evidence="1 2">
    <name type="scientific">Vararia minispora EC-137</name>
    <dbReference type="NCBI Taxonomy" id="1314806"/>
    <lineage>
        <taxon>Eukaryota</taxon>
        <taxon>Fungi</taxon>
        <taxon>Dikarya</taxon>
        <taxon>Basidiomycota</taxon>
        <taxon>Agaricomycotina</taxon>
        <taxon>Agaricomycetes</taxon>
        <taxon>Russulales</taxon>
        <taxon>Lachnocladiaceae</taxon>
        <taxon>Vararia</taxon>
    </lineage>
</organism>
<evidence type="ECO:0000313" key="1">
    <source>
        <dbReference type="EMBL" id="KAI0034182.1"/>
    </source>
</evidence>
<gene>
    <name evidence="1" type="ORF">K488DRAFT_77435</name>
</gene>
<reference evidence="1" key="2">
    <citation type="journal article" date="2022" name="New Phytol.">
        <title>Evolutionary transition to the ectomycorrhizal habit in the genomes of a hyperdiverse lineage of mushroom-forming fungi.</title>
        <authorList>
            <person name="Looney B."/>
            <person name="Miyauchi S."/>
            <person name="Morin E."/>
            <person name="Drula E."/>
            <person name="Courty P.E."/>
            <person name="Kohler A."/>
            <person name="Kuo A."/>
            <person name="LaButti K."/>
            <person name="Pangilinan J."/>
            <person name="Lipzen A."/>
            <person name="Riley R."/>
            <person name="Andreopoulos W."/>
            <person name="He G."/>
            <person name="Johnson J."/>
            <person name="Nolan M."/>
            <person name="Tritt A."/>
            <person name="Barry K.W."/>
            <person name="Grigoriev I.V."/>
            <person name="Nagy L.G."/>
            <person name="Hibbett D."/>
            <person name="Henrissat B."/>
            <person name="Matheny P.B."/>
            <person name="Labbe J."/>
            <person name="Martin F.M."/>
        </authorList>
    </citation>
    <scope>NUCLEOTIDE SEQUENCE</scope>
    <source>
        <strain evidence="1">EC-137</strain>
    </source>
</reference>
<proteinExistence type="predicted"/>
<dbReference type="EMBL" id="MU273505">
    <property type="protein sequence ID" value="KAI0034182.1"/>
    <property type="molecule type" value="Genomic_DNA"/>
</dbReference>
<dbReference type="Proteomes" id="UP000814128">
    <property type="component" value="Unassembled WGS sequence"/>
</dbReference>